<proteinExistence type="predicted"/>
<dbReference type="RefSeq" id="WP_269015408.1">
    <property type="nucleotide sequence ID" value="NZ_CP113864.1"/>
</dbReference>
<gene>
    <name evidence="2" type="ORF">OTJ99_000275</name>
</gene>
<organism evidence="2 3">
    <name type="scientific">Caldicellulosiruptor naganoensis</name>
    <dbReference type="NCBI Taxonomy" id="29324"/>
    <lineage>
        <taxon>Bacteria</taxon>
        <taxon>Bacillati</taxon>
        <taxon>Bacillota</taxon>
        <taxon>Bacillota incertae sedis</taxon>
        <taxon>Caldicellulosiruptorales</taxon>
        <taxon>Caldicellulosiruptoraceae</taxon>
        <taxon>Caldicellulosiruptor</taxon>
    </lineage>
</organism>
<feature type="transmembrane region" description="Helical" evidence="1">
    <location>
        <begin position="24"/>
        <end position="45"/>
    </location>
</feature>
<evidence type="ECO:0000256" key="1">
    <source>
        <dbReference type="SAM" id="Phobius"/>
    </source>
</evidence>
<protein>
    <submittedName>
        <fullName evidence="2">Uncharacterized protein</fullName>
    </submittedName>
</protein>
<keyword evidence="3" id="KW-1185">Reference proteome</keyword>
<feature type="transmembrane region" description="Helical" evidence="1">
    <location>
        <begin position="311"/>
        <end position="330"/>
    </location>
</feature>
<sequence length="425" mass="49073">MELKEEEAKSMESRERVVKALNKLIKALAVIWLVLIVLRLIWYFADITYIFERLSIDTTDVLSLFLEQTIGSFLAYSVAILIVALFTVVLFFLLSSIITVLIAGFTTTISEKIEAIFVKKEFGAMQVNEEVIEASLDIDEEIYIDRSKRKISVFGRYEKAKKTDSLLGAEHRIDGEFFIFKCIKVKGEKLYLPYSLIENRYVNGYVVGKNISYYCDGNESERMLLVDAIKEEIIENEKEHVEEKICGEILAEKCAKAAAKLIKSITEESFDTEPRFKDIVLTLLVTGVFLITNFVSWLISKIASSEINLQGILWIINIMILVLILVLYVVKRFYEKEKPLKFDIEIDKVHVIFCESSEGIIETVIKEKEAFVKDEYIVLVKKGDEEGERFLGKLKEEKEKGLYEVRLIYGTKKENKIKYWVKLRS</sequence>
<feature type="transmembrane region" description="Helical" evidence="1">
    <location>
        <begin position="279"/>
        <end position="299"/>
    </location>
</feature>
<keyword evidence="1" id="KW-0812">Transmembrane</keyword>
<keyword evidence="1" id="KW-1133">Transmembrane helix</keyword>
<accession>A0ABY7BHD4</accession>
<name>A0ABY7BHD4_9FIRM</name>
<evidence type="ECO:0000313" key="2">
    <source>
        <dbReference type="EMBL" id="WAM31813.1"/>
    </source>
</evidence>
<evidence type="ECO:0000313" key="3">
    <source>
        <dbReference type="Proteomes" id="UP001164745"/>
    </source>
</evidence>
<feature type="transmembrane region" description="Helical" evidence="1">
    <location>
        <begin position="73"/>
        <end position="103"/>
    </location>
</feature>
<reference evidence="2" key="1">
    <citation type="submission" date="2022-12" db="EMBL/GenBank/DDBJ databases">
        <authorList>
            <person name="Bing R.G."/>
            <person name="Willard D.J."/>
            <person name="Manesh M.J.H."/>
            <person name="Laemthong T."/>
            <person name="Crosby J.R."/>
            <person name="Kelly R.M."/>
        </authorList>
    </citation>
    <scope>NUCLEOTIDE SEQUENCE</scope>
    <source>
        <strain evidence="2">DSM 8991</strain>
    </source>
</reference>
<keyword evidence="1" id="KW-0472">Membrane</keyword>
<dbReference type="EMBL" id="CP113864">
    <property type="protein sequence ID" value="WAM31813.1"/>
    <property type="molecule type" value="Genomic_DNA"/>
</dbReference>
<dbReference type="Proteomes" id="UP001164745">
    <property type="component" value="Chromosome"/>
</dbReference>